<dbReference type="SUPFAM" id="SSF51182">
    <property type="entry name" value="RmlC-like cupins"/>
    <property type="match status" value="1"/>
</dbReference>
<dbReference type="Gene3D" id="2.60.120.10">
    <property type="entry name" value="Jelly Rolls"/>
    <property type="match status" value="1"/>
</dbReference>
<proteinExistence type="predicted"/>
<protein>
    <recommendedName>
        <fullName evidence="3">Cupin domain protein</fullName>
    </recommendedName>
</protein>
<keyword evidence="2" id="KW-1185">Reference proteome</keyword>
<evidence type="ECO:0008006" key="3">
    <source>
        <dbReference type="Google" id="ProtNLM"/>
    </source>
</evidence>
<gene>
    <name evidence="1" type="ORF">SAMN04488563_6189</name>
</gene>
<evidence type="ECO:0000313" key="1">
    <source>
        <dbReference type="EMBL" id="SDU80577.1"/>
    </source>
</evidence>
<sequence>MTSTHPHKRRFPGAAVGTADDMTLLTMGAGQLEEARVSSAGRASRTLHSGARLRQTLIALTAGTRMNEHQSPGDATVQCLQGHVTLHTRERTIAIAAGQLVDAPPERHDLVADDDALIILTVGVS</sequence>
<dbReference type="CDD" id="cd02230">
    <property type="entry name" value="cupin_HP0902-like"/>
    <property type="match status" value="1"/>
</dbReference>
<dbReference type="EMBL" id="LT629791">
    <property type="protein sequence ID" value="SDU80577.1"/>
    <property type="molecule type" value="Genomic_DNA"/>
</dbReference>
<dbReference type="InterPro" id="IPR014710">
    <property type="entry name" value="RmlC-like_jellyroll"/>
</dbReference>
<name>A0A1H2LHR1_9ACTN</name>
<dbReference type="InterPro" id="IPR011051">
    <property type="entry name" value="RmlC_Cupin_sf"/>
</dbReference>
<accession>A0A1H2LHR1</accession>
<dbReference type="RefSeq" id="WP_052762964.1">
    <property type="nucleotide sequence ID" value="NZ_LBMC01000046.1"/>
</dbReference>
<reference evidence="2" key="1">
    <citation type="submission" date="2016-10" db="EMBL/GenBank/DDBJ databases">
        <authorList>
            <person name="Varghese N."/>
            <person name="Submissions S."/>
        </authorList>
    </citation>
    <scope>NUCLEOTIDE SEQUENCE [LARGE SCALE GENOMIC DNA]</scope>
    <source>
        <strain evidence="2">DSM 45079</strain>
    </source>
</reference>
<dbReference type="Proteomes" id="UP000182977">
    <property type="component" value="Chromosome I"/>
</dbReference>
<dbReference type="PANTHER" id="PTHR37694">
    <property type="entry name" value="SLR8022 PROTEIN"/>
    <property type="match status" value="1"/>
</dbReference>
<dbReference type="PANTHER" id="PTHR37694:SF1">
    <property type="entry name" value="SLR8022 PROTEIN"/>
    <property type="match status" value="1"/>
</dbReference>
<organism evidence="1 2">
    <name type="scientific">Jiangella alkaliphila</name>
    <dbReference type="NCBI Taxonomy" id="419479"/>
    <lineage>
        <taxon>Bacteria</taxon>
        <taxon>Bacillati</taxon>
        <taxon>Actinomycetota</taxon>
        <taxon>Actinomycetes</taxon>
        <taxon>Jiangellales</taxon>
        <taxon>Jiangellaceae</taxon>
        <taxon>Jiangella</taxon>
    </lineage>
</organism>
<dbReference type="AlphaFoldDB" id="A0A1H2LHR1"/>
<evidence type="ECO:0000313" key="2">
    <source>
        <dbReference type="Proteomes" id="UP000182977"/>
    </source>
</evidence>
<dbReference type="STRING" id="419479.SAMN04488563_6189"/>